<evidence type="ECO:0000313" key="1">
    <source>
        <dbReference type="EMBL" id="VAX32433.1"/>
    </source>
</evidence>
<accession>A0A3B1D6I8</accession>
<dbReference type="EMBL" id="UOGH01000255">
    <property type="protein sequence ID" value="VAX32433.1"/>
    <property type="molecule type" value="Genomic_DNA"/>
</dbReference>
<name>A0A3B1D6I8_9ZZZZ</name>
<sequence length="25" mass="2925">MVDFDKYVSLNSCRVNNLEYDAVTE</sequence>
<reference evidence="1" key="1">
    <citation type="submission" date="2018-06" db="EMBL/GenBank/DDBJ databases">
        <authorList>
            <person name="Zhirakovskaya E."/>
        </authorList>
    </citation>
    <scope>NUCLEOTIDE SEQUENCE</scope>
</reference>
<proteinExistence type="predicted"/>
<gene>
    <name evidence="1" type="ORF">MNBD_NITROSPIRAE02-106</name>
</gene>
<dbReference type="AlphaFoldDB" id="A0A3B1D6I8"/>
<protein>
    <submittedName>
        <fullName evidence="1">Uncharacterized protein</fullName>
    </submittedName>
</protein>
<organism evidence="1">
    <name type="scientific">hydrothermal vent metagenome</name>
    <dbReference type="NCBI Taxonomy" id="652676"/>
    <lineage>
        <taxon>unclassified sequences</taxon>
        <taxon>metagenomes</taxon>
        <taxon>ecological metagenomes</taxon>
    </lineage>
</organism>